<sequence>MTPLTLFIYGRFFLDMQQIKIPYLRIVGQLLYVVIPIIAGMLITRYLPKAAIQIRRGLQPLSLLFLAVILGFGTYVNLPIYALIGPFPLLLPTAAAQP</sequence>
<protein>
    <submittedName>
        <fullName evidence="8">Transporter</fullName>
    </submittedName>
</protein>
<gene>
    <name evidence="6" type="ORF">SSLN_LOCUS11097</name>
</gene>
<evidence type="ECO:0000313" key="6">
    <source>
        <dbReference type="EMBL" id="VDL97482.1"/>
    </source>
</evidence>
<evidence type="ECO:0000313" key="7">
    <source>
        <dbReference type="Proteomes" id="UP000275846"/>
    </source>
</evidence>
<evidence type="ECO:0000256" key="3">
    <source>
        <dbReference type="ARBA" id="ARBA00022989"/>
    </source>
</evidence>
<dbReference type="Gene3D" id="1.20.1530.20">
    <property type="match status" value="1"/>
</dbReference>
<dbReference type="InterPro" id="IPR038770">
    <property type="entry name" value="Na+/solute_symporter_sf"/>
</dbReference>
<accession>A0A183T3P9</accession>
<organism evidence="8">
    <name type="scientific">Schistocephalus solidus</name>
    <name type="common">Tapeworm</name>
    <dbReference type="NCBI Taxonomy" id="70667"/>
    <lineage>
        <taxon>Eukaryota</taxon>
        <taxon>Metazoa</taxon>
        <taxon>Spiralia</taxon>
        <taxon>Lophotrochozoa</taxon>
        <taxon>Platyhelminthes</taxon>
        <taxon>Cestoda</taxon>
        <taxon>Eucestoda</taxon>
        <taxon>Diphyllobothriidea</taxon>
        <taxon>Diphyllobothriidae</taxon>
        <taxon>Schistocephalus</taxon>
    </lineage>
</organism>
<evidence type="ECO:0000256" key="4">
    <source>
        <dbReference type="ARBA" id="ARBA00023136"/>
    </source>
</evidence>
<keyword evidence="7" id="KW-1185">Reference proteome</keyword>
<reference evidence="8" key="1">
    <citation type="submission" date="2016-06" db="UniProtKB">
        <authorList>
            <consortium name="WormBaseParasite"/>
        </authorList>
    </citation>
    <scope>IDENTIFICATION</scope>
</reference>
<keyword evidence="2 5" id="KW-0812">Transmembrane</keyword>
<dbReference type="EMBL" id="UYSU01036295">
    <property type="protein sequence ID" value="VDL97482.1"/>
    <property type="molecule type" value="Genomic_DNA"/>
</dbReference>
<dbReference type="Pfam" id="PF01758">
    <property type="entry name" value="SBF"/>
    <property type="match status" value="1"/>
</dbReference>
<proteinExistence type="predicted"/>
<keyword evidence="4 5" id="KW-0472">Membrane</keyword>
<evidence type="ECO:0000256" key="1">
    <source>
        <dbReference type="ARBA" id="ARBA00004141"/>
    </source>
</evidence>
<dbReference type="OrthoDB" id="203097at2759"/>
<dbReference type="GO" id="GO:0016020">
    <property type="term" value="C:membrane"/>
    <property type="evidence" value="ECO:0007669"/>
    <property type="project" value="UniProtKB-SubCell"/>
</dbReference>
<dbReference type="Proteomes" id="UP000275846">
    <property type="component" value="Unassembled WGS sequence"/>
</dbReference>
<feature type="transmembrane region" description="Helical" evidence="5">
    <location>
        <begin position="63"/>
        <end position="84"/>
    </location>
</feature>
<dbReference type="WBParaSite" id="SSLN_0001152301-mRNA-1">
    <property type="protein sequence ID" value="SSLN_0001152301-mRNA-1"/>
    <property type="gene ID" value="SSLN_0001152301"/>
</dbReference>
<evidence type="ECO:0000313" key="8">
    <source>
        <dbReference type="WBParaSite" id="SSLN_0001152301-mRNA-1"/>
    </source>
</evidence>
<evidence type="ECO:0000256" key="2">
    <source>
        <dbReference type="ARBA" id="ARBA00022692"/>
    </source>
</evidence>
<dbReference type="AlphaFoldDB" id="A0A183T3P9"/>
<keyword evidence="3 5" id="KW-1133">Transmembrane helix</keyword>
<evidence type="ECO:0000256" key="5">
    <source>
        <dbReference type="SAM" id="Phobius"/>
    </source>
</evidence>
<comment type="subcellular location">
    <subcellularLocation>
        <location evidence="1">Membrane</location>
        <topology evidence="1">Multi-pass membrane protein</topology>
    </subcellularLocation>
</comment>
<reference evidence="6 7" key="2">
    <citation type="submission" date="2018-11" db="EMBL/GenBank/DDBJ databases">
        <authorList>
            <consortium name="Pathogen Informatics"/>
        </authorList>
    </citation>
    <scope>NUCLEOTIDE SEQUENCE [LARGE SCALE GENOMIC DNA]</scope>
    <source>
        <strain evidence="6 7">NST_G2</strain>
    </source>
</reference>
<dbReference type="InterPro" id="IPR002657">
    <property type="entry name" value="BilAc:Na_symport/Acr3"/>
</dbReference>
<name>A0A183T3P9_SCHSO</name>
<feature type="transmembrane region" description="Helical" evidence="5">
    <location>
        <begin position="23"/>
        <end position="43"/>
    </location>
</feature>